<accession>A0A328U8M0</accession>
<protein>
    <recommendedName>
        <fullName evidence="4">Minor capsid protein</fullName>
    </recommendedName>
</protein>
<dbReference type="GO" id="GO:0005198">
    <property type="term" value="F:structural molecule activity"/>
    <property type="evidence" value="ECO:0007669"/>
    <property type="project" value="InterPro"/>
</dbReference>
<evidence type="ECO:0000313" key="3">
    <source>
        <dbReference type="Proteomes" id="UP000249377"/>
    </source>
</evidence>
<feature type="compositionally biased region" description="Basic and acidic residues" evidence="1">
    <location>
        <begin position="316"/>
        <end position="340"/>
    </location>
</feature>
<comment type="caution">
    <text evidence="2">The sequence shown here is derived from an EMBL/GenBank/DDBJ whole genome shotgun (WGS) entry which is preliminary data.</text>
</comment>
<dbReference type="Proteomes" id="UP000249377">
    <property type="component" value="Unassembled WGS sequence"/>
</dbReference>
<sequence>MAKLTPETILRLSEPVEQVYSNIVDSLLVNMAKHFNSGYSLSTQQWEIRKLAEMGQLNKESVEIIASLTGQNKELITAALENAVYMAAKDIEPELKRAVKKGAIQNAAADNVLASQSIIQSLQAYEQQALEKMNLVNTTMLESTLAQYRKIITNTAAVERQMQAVQQTLNIAAGKVITGAESRQQALRQSLSQVHKEGITGFYDRAGRKWSPEAYVNMDIRTTVHNTAIEAVKIRQQDYGVNIFRVSQHSGARPLCYPYQGRYFSWDNSSGTFYDGEGKQHRYYPLSSTSYGKPAGLFGINCGHHPITVIPGVSIPRDRDEQNKGENDRAYAESQEQRRLEREIRYSKQKAAMMEAAGDKEGFEQEALKIKEKQSAYNAFCKKTGRTKRLDRTQIFEYNKGVSGKANAAVKKQTAAGKAKVNYISNIKPTLPKNNAKLADTVLQNGINVDITTKKGHPLQSMIPSGVDITDVRIIAGYGVKDEFRNAPKFAKQFGNDAYKWQKVGGLIKTDNFVYDIHWYQYAGDNIQHESVLKNVKEKK</sequence>
<dbReference type="EMBL" id="QLYR01000019">
    <property type="protein sequence ID" value="RAQ21903.1"/>
    <property type="molecule type" value="Genomic_DNA"/>
</dbReference>
<dbReference type="AlphaFoldDB" id="A0A328U8M0"/>
<evidence type="ECO:0008006" key="4">
    <source>
        <dbReference type="Google" id="ProtNLM"/>
    </source>
</evidence>
<feature type="region of interest" description="Disordered" evidence="1">
    <location>
        <begin position="313"/>
        <end position="340"/>
    </location>
</feature>
<dbReference type="RefSeq" id="WP_112333803.1">
    <property type="nucleotide sequence ID" value="NZ_JBKYJQ010000005.1"/>
</dbReference>
<reference evidence="2 3" key="1">
    <citation type="submission" date="2018-06" db="EMBL/GenBank/DDBJ databases">
        <title>Noncontiguous genome sequence of Ruminococcaceae bacterium ASD2818.</title>
        <authorList>
            <person name="Chaplin A.V."/>
            <person name="Sokolova S.R."/>
            <person name="Kochetkova T.O."/>
            <person name="Goltsov A.Y."/>
            <person name="Trofimov D.Y."/>
            <person name="Efimov B.A."/>
        </authorList>
    </citation>
    <scope>NUCLEOTIDE SEQUENCE [LARGE SCALE GENOMIC DNA]</scope>
    <source>
        <strain evidence="2 3">ASD2818</strain>
    </source>
</reference>
<dbReference type="InterPro" id="IPR009319">
    <property type="entry name" value="Phage_A118_VSP1"/>
</dbReference>
<dbReference type="Pfam" id="PF06152">
    <property type="entry name" value="Phage_min_cap2"/>
    <property type="match status" value="1"/>
</dbReference>
<keyword evidence="3" id="KW-1185">Reference proteome</keyword>
<evidence type="ECO:0000256" key="1">
    <source>
        <dbReference type="SAM" id="MobiDB-lite"/>
    </source>
</evidence>
<gene>
    <name evidence="2" type="ORF">DPQ25_14030</name>
</gene>
<proteinExistence type="predicted"/>
<name>A0A328U8M0_9FIRM</name>
<organism evidence="2 3">
    <name type="scientific">Hydrogeniiclostridium mannosilyticum</name>
    <dbReference type="NCBI Taxonomy" id="2764322"/>
    <lineage>
        <taxon>Bacteria</taxon>
        <taxon>Bacillati</taxon>
        <taxon>Bacillota</taxon>
        <taxon>Clostridia</taxon>
        <taxon>Eubacteriales</taxon>
        <taxon>Acutalibacteraceae</taxon>
        <taxon>Hydrogeniiclostridium</taxon>
    </lineage>
</organism>
<evidence type="ECO:0000313" key="2">
    <source>
        <dbReference type="EMBL" id="RAQ21903.1"/>
    </source>
</evidence>